<dbReference type="InParanoid" id="A9UWQ7"/>
<dbReference type="PANTHER" id="PTHR10828:SF17">
    <property type="entry name" value="PROTEIN-TYROSINE-PHOSPHATASE"/>
    <property type="match status" value="1"/>
</dbReference>
<keyword evidence="5" id="KW-0904">Protein phosphatase</keyword>
<organism evidence="9 10">
    <name type="scientific">Monosiga brevicollis</name>
    <name type="common">Choanoflagellate</name>
    <dbReference type="NCBI Taxonomy" id="81824"/>
    <lineage>
        <taxon>Eukaryota</taxon>
        <taxon>Choanoflagellata</taxon>
        <taxon>Craspedida</taxon>
        <taxon>Salpingoecidae</taxon>
        <taxon>Monosiga</taxon>
    </lineage>
</organism>
<dbReference type="Pfam" id="PF00581">
    <property type="entry name" value="Rhodanese"/>
    <property type="match status" value="1"/>
</dbReference>
<dbReference type="STRING" id="81824.A9UWQ7"/>
<dbReference type="GO" id="GO:0005634">
    <property type="term" value="C:nucleus"/>
    <property type="evidence" value="ECO:0000318"/>
    <property type="project" value="GO_Central"/>
</dbReference>
<evidence type="ECO:0000256" key="5">
    <source>
        <dbReference type="ARBA" id="ARBA00022912"/>
    </source>
</evidence>
<sequence length="387" mass="42710">MAFSAPDLTTDVAGASNTAEEDAANNICLTRLNQSPVSDSGIATSSPSSPLFDHNLSLHDNIRYTQSALATRPGPSDSPTLNFNDLNLSSPAKRGNGSAVESPQPPKMICRSRSVGDLFSKRTFSERLSASCSRQASASNSPTRFHSTPCSSPLPTPTHPVSCTYPIRNQRRPSGTLRRPSPTPASAQRTSSPLHIVMDEQNVLPTVRVEHNQVTGDTVIDTVWGDGRRKFRDYIIIDARYPYEYDGGHLIGAVNFYLPDMAAEYLLARGDLSQTLILVHCEFSKERGPALYHYLKRVEAKACKNGGQGSLFPHLYVLHQGYKQFHAEHPTYCSPRGYVPMTTAAHKSECQACEKKRQQVADSTIRRTRKRDSAISINEGEVCHFRF</sequence>
<evidence type="ECO:0000256" key="3">
    <source>
        <dbReference type="ARBA" id="ARBA00022618"/>
    </source>
</evidence>
<feature type="region of interest" description="Disordered" evidence="7">
    <location>
        <begin position="130"/>
        <end position="193"/>
    </location>
</feature>
<evidence type="ECO:0000313" key="10">
    <source>
        <dbReference type="Proteomes" id="UP000001357"/>
    </source>
</evidence>
<dbReference type="FunCoup" id="A9UWQ7">
    <property type="interactions" value="872"/>
</dbReference>
<dbReference type="KEGG" id="mbr:MONBRDRAFT_31992"/>
<dbReference type="EC" id="3.1.3.48" evidence="2"/>
<dbReference type="GeneID" id="5890390"/>
<keyword evidence="6" id="KW-0131">Cell cycle</keyword>
<accession>A9UWQ7</accession>
<reference evidence="9 10" key="1">
    <citation type="journal article" date="2008" name="Nature">
        <title>The genome of the choanoflagellate Monosiga brevicollis and the origin of metazoans.</title>
        <authorList>
            <consortium name="JGI Sequencing"/>
            <person name="King N."/>
            <person name="Westbrook M.J."/>
            <person name="Young S.L."/>
            <person name="Kuo A."/>
            <person name="Abedin M."/>
            <person name="Chapman J."/>
            <person name="Fairclough S."/>
            <person name="Hellsten U."/>
            <person name="Isogai Y."/>
            <person name="Letunic I."/>
            <person name="Marr M."/>
            <person name="Pincus D."/>
            <person name="Putnam N."/>
            <person name="Rokas A."/>
            <person name="Wright K.J."/>
            <person name="Zuzow R."/>
            <person name="Dirks W."/>
            <person name="Good M."/>
            <person name="Goodstein D."/>
            <person name="Lemons D."/>
            <person name="Li W."/>
            <person name="Lyons J.B."/>
            <person name="Morris A."/>
            <person name="Nichols S."/>
            <person name="Richter D.J."/>
            <person name="Salamov A."/>
            <person name="Bork P."/>
            <person name="Lim W.A."/>
            <person name="Manning G."/>
            <person name="Miller W.T."/>
            <person name="McGinnis W."/>
            <person name="Shapiro H."/>
            <person name="Tjian R."/>
            <person name="Grigoriev I.V."/>
            <person name="Rokhsar D."/>
        </authorList>
    </citation>
    <scope>NUCLEOTIDE SEQUENCE [LARGE SCALE GENOMIC DNA]</scope>
    <source>
        <strain evidence="10">MX1 / ATCC 50154</strain>
    </source>
</reference>
<dbReference type="GO" id="GO:0005737">
    <property type="term" value="C:cytoplasm"/>
    <property type="evidence" value="ECO:0000318"/>
    <property type="project" value="GO_Central"/>
</dbReference>
<dbReference type="EMBL" id="CH991548">
    <property type="protein sequence ID" value="EDQ90256.1"/>
    <property type="molecule type" value="Genomic_DNA"/>
</dbReference>
<evidence type="ECO:0000256" key="6">
    <source>
        <dbReference type="ARBA" id="ARBA00023306"/>
    </source>
</evidence>
<dbReference type="PRINTS" id="PR00716">
    <property type="entry name" value="MPIPHPHTASE"/>
</dbReference>
<dbReference type="InterPro" id="IPR000751">
    <property type="entry name" value="MPI_Phosphatase"/>
</dbReference>
<dbReference type="GO" id="GO:0010971">
    <property type="term" value="P:positive regulation of G2/M transition of mitotic cell cycle"/>
    <property type="evidence" value="ECO:0000318"/>
    <property type="project" value="GO_Central"/>
</dbReference>
<evidence type="ECO:0000256" key="1">
    <source>
        <dbReference type="ARBA" id="ARBA00011065"/>
    </source>
</evidence>
<keyword evidence="10" id="KW-1185">Reference proteome</keyword>
<dbReference type="Proteomes" id="UP000001357">
    <property type="component" value="Unassembled WGS sequence"/>
</dbReference>
<dbReference type="InterPro" id="IPR036873">
    <property type="entry name" value="Rhodanese-like_dom_sf"/>
</dbReference>
<dbReference type="SMART" id="SM00450">
    <property type="entry name" value="RHOD"/>
    <property type="match status" value="1"/>
</dbReference>
<dbReference type="PROSITE" id="PS50206">
    <property type="entry name" value="RHODANESE_3"/>
    <property type="match status" value="1"/>
</dbReference>
<dbReference type="eggNOG" id="KOG3772">
    <property type="taxonomic scope" value="Eukaryota"/>
</dbReference>
<dbReference type="SUPFAM" id="SSF52821">
    <property type="entry name" value="Rhodanese/Cell cycle control phosphatase"/>
    <property type="match status" value="1"/>
</dbReference>
<dbReference type="RefSeq" id="XP_001745023.1">
    <property type="nucleotide sequence ID" value="XM_001744971.1"/>
</dbReference>
<feature type="compositionally biased region" description="Polar residues" evidence="7">
    <location>
        <begin position="184"/>
        <end position="193"/>
    </location>
</feature>
<evidence type="ECO:0000313" key="9">
    <source>
        <dbReference type="EMBL" id="EDQ90256.1"/>
    </source>
</evidence>
<feature type="compositionally biased region" description="Polar residues" evidence="7">
    <location>
        <begin position="130"/>
        <end position="146"/>
    </location>
</feature>
<proteinExistence type="inferred from homology"/>
<dbReference type="GO" id="GO:0000086">
    <property type="term" value="P:G2/M transition of mitotic cell cycle"/>
    <property type="evidence" value="ECO:0000318"/>
    <property type="project" value="GO_Central"/>
</dbReference>
<keyword evidence="3" id="KW-0132">Cell division</keyword>
<dbReference type="GO" id="GO:0051301">
    <property type="term" value="P:cell division"/>
    <property type="evidence" value="ECO:0007669"/>
    <property type="project" value="UniProtKB-KW"/>
</dbReference>
<evidence type="ECO:0000256" key="4">
    <source>
        <dbReference type="ARBA" id="ARBA00022801"/>
    </source>
</evidence>
<name>A9UWQ7_MONBE</name>
<evidence type="ECO:0000259" key="8">
    <source>
        <dbReference type="PROSITE" id="PS50206"/>
    </source>
</evidence>
<dbReference type="PANTHER" id="PTHR10828">
    <property type="entry name" value="M-PHASE INDUCER PHOSPHATASE DUAL SPECIFICITY PHOSPHATASE CDC25"/>
    <property type="match status" value="1"/>
</dbReference>
<feature type="region of interest" description="Disordered" evidence="7">
    <location>
        <begin position="69"/>
        <end position="114"/>
    </location>
</feature>
<gene>
    <name evidence="9" type="ORF">MONBRDRAFT_31992</name>
</gene>
<protein>
    <recommendedName>
        <fullName evidence="2">protein-tyrosine-phosphatase</fullName>
        <ecNumber evidence="2">3.1.3.48</ecNumber>
    </recommendedName>
</protein>
<dbReference type="AlphaFoldDB" id="A9UWQ7"/>
<evidence type="ECO:0000256" key="2">
    <source>
        <dbReference type="ARBA" id="ARBA00013064"/>
    </source>
</evidence>
<dbReference type="GO" id="GO:0004725">
    <property type="term" value="F:protein tyrosine phosphatase activity"/>
    <property type="evidence" value="ECO:0000318"/>
    <property type="project" value="GO_Central"/>
</dbReference>
<feature type="compositionally biased region" description="Polar residues" evidence="7">
    <location>
        <begin position="77"/>
        <end position="90"/>
    </location>
</feature>
<feature type="domain" description="Rhodanese" evidence="8">
    <location>
        <begin position="230"/>
        <end position="334"/>
    </location>
</feature>
<dbReference type="InterPro" id="IPR001763">
    <property type="entry name" value="Rhodanese-like_dom"/>
</dbReference>
<keyword evidence="4" id="KW-0378">Hydrolase</keyword>
<dbReference type="Gene3D" id="3.40.250.10">
    <property type="entry name" value="Rhodanese-like domain"/>
    <property type="match status" value="1"/>
</dbReference>
<dbReference type="GO" id="GO:0110032">
    <property type="term" value="P:positive regulation of G2/MI transition of meiotic cell cycle"/>
    <property type="evidence" value="ECO:0000318"/>
    <property type="project" value="GO_Central"/>
</dbReference>
<evidence type="ECO:0000256" key="7">
    <source>
        <dbReference type="SAM" id="MobiDB-lite"/>
    </source>
</evidence>
<comment type="similarity">
    <text evidence="1">Belongs to the MPI phosphatase family.</text>
</comment>